<keyword evidence="5" id="KW-0176">Collagen</keyword>
<keyword evidence="2" id="KW-0732">Signal</keyword>
<dbReference type="InterPro" id="IPR057873">
    <property type="entry name" value="CTHRC1_C"/>
</dbReference>
<evidence type="ECO:0000313" key="5">
    <source>
        <dbReference type="RefSeq" id="XP_032826161.1"/>
    </source>
</evidence>
<dbReference type="Pfam" id="PF01391">
    <property type="entry name" value="Collagen"/>
    <property type="match status" value="1"/>
</dbReference>
<name>A0AAJ7X9F3_PETMA</name>
<dbReference type="PANTHER" id="PTHR24637">
    <property type="entry name" value="COLLAGEN"/>
    <property type="match status" value="1"/>
</dbReference>
<dbReference type="Proteomes" id="UP001318040">
    <property type="component" value="Chromosome 43"/>
</dbReference>
<dbReference type="PANTHER" id="PTHR24637:SF421">
    <property type="entry name" value="CUTICLE COLLAGEN DPY-2"/>
    <property type="match status" value="1"/>
</dbReference>
<dbReference type="GO" id="GO:0005581">
    <property type="term" value="C:collagen trimer"/>
    <property type="evidence" value="ECO:0007669"/>
    <property type="project" value="UniProtKB-KW"/>
</dbReference>
<feature type="signal peptide" evidence="2">
    <location>
        <begin position="1"/>
        <end position="24"/>
    </location>
</feature>
<dbReference type="KEGG" id="pmrn:116951555"/>
<keyword evidence="4" id="KW-1185">Reference proteome</keyword>
<dbReference type="Pfam" id="PF25815">
    <property type="entry name" value="CTHRC1_C"/>
    <property type="match status" value="1"/>
</dbReference>
<feature type="chain" id="PRO_5042507941" evidence="2">
    <location>
        <begin position="25"/>
        <end position="251"/>
    </location>
</feature>
<proteinExistence type="predicted"/>
<feature type="compositionally biased region" description="Low complexity" evidence="1">
    <location>
        <begin position="60"/>
        <end position="69"/>
    </location>
</feature>
<dbReference type="GeneID" id="116951555"/>
<reference evidence="5" key="1">
    <citation type="submission" date="2025-08" db="UniProtKB">
        <authorList>
            <consortium name="RefSeq"/>
        </authorList>
    </citation>
    <scope>IDENTIFICATION</scope>
    <source>
        <tissue evidence="5">Sperm</tissue>
    </source>
</reference>
<gene>
    <name evidence="5" type="primary">CTHRC1</name>
</gene>
<evidence type="ECO:0000256" key="2">
    <source>
        <dbReference type="SAM" id="SignalP"/>
    </source>
</evidence>
<evidence type="ECO:0000256" key="1">
    <source>
        <dbReference type="SAM" id="MobiDB-lite"/>
    </source>
</evidence>
<feature type="domain" description="CTHRC1 C-terminal" evidence="3">
    <location>
        <begin position="106"/>
        <end position="246"/>
    </location>
</feature>
<dbReference type="CTD" id="115908"/>
<dbReference type="AlphaFoldDB" id="A0AAJ7X9F3"/>
<dbReference type="InterPro" id="IPR008160">
    <property type="entry name" value="Collagen"/>
</dbReference>
<protein>
    <submittedName>
        <fullName evidence="5">Collagen triple helix repeat-containing protein 1</fullName>
    </submittedName>
</protein>
<feature type="region of interest" description="Disordered" evidence="1">
    <location>
        <begin position="22"/>
        <end position="101"/>
    </location>
</feature>
<sequence>MGAPFTGCLALGLMVAAWSLGSTSEPGKVRPGRQHEERTAGTATGPCPFGVPGPSGRDGLPGPSGTPGTPGVPGLPGRDGTPGLPGRDGPAGECGERGDRGERGIWKPNIKQCAWNALNNGQDLGKIQSCTFTKERGDSSVRVLFSGAMRLRCSVPCCSRWYLTFNGAECSGPLPIEAIVYLDPGSSPSETNASINIHRTTSVEGLCDVVSAGVLDVALWLGTCAVGGFPQGDASTGWNSVSRLIIEELFK</sequence>
<evidence type="ECO:0000313" key="4">
    <source>
        <dbReference type="Proteomes" id="UP001318040"/>
    </source>
</evidence>
<dbReference type="RefSeq" id="XP_032826161.1">
    <property type="nucleotide sequence ID" value="XM_032970270.1"/>
</dbReference>
<organism evidence="4 5">
    <name type="scientific">Petromyzon marinus</name>
    <name type="common">Sea lamprey</name>
    <dbReference type="NCBI Taxonomy" id="7757"/>
    <lineage>
        <taxon>Eukaryota</taxon>
        <taxon>Metazoa</taxon>
        <taxon>Chordata</taxon>
        <taxon>Craniata</taxon>
        <taxon>Vertebrata</taxon>
        <taxon>Cyclostomata</taxon>
        <taxon>Hyperoartia</taxon>
        <taxon>Petromyzontiformes</taxon>
        <taxon>Petromyzontidae</taxon>
        <taxon>Petromyzon</taxon>
    </lineage>
</organism>
<evidence type="ECO:0000259" key="3">
    <source>
        <dbReference type="Pfam" id="PF25815"/>
    </source>
</evidence>
<accession>A0AAJ7X9F3</accession>